<dbReference type="InterPro" id="IPR016135">
    <property type="entry name" value="UBQ-conjugating_enzyme/RWD"/>
</dbReference>
<accession>A0A482X6Z6</accession>
<protein>
    <recommendedName>
        <fullName evidence="2">RWD domain-containing protein</fullName>
    </recommendedName>
</protein>
<dbReference type="Proteomes" id="UP000291343">
    <property type="component" value="Unassembled WGS sequence"/>
</dbReference>
<dbReference type="Pfam" id="PF05773">
    <property type="entry name" value="RWD"/>
    <property type="match status" value="1"/>
</dbReference>
<evidence type="ECO:0000313" key="3">
    <source>
        <dbReference type="EMBL" id="RZF41416.1"/>
    </source>
</evidence>
<organism evidence="3 4">
    <name type="scientific">Laodelphax striatellus</name>
    <name type="common">Small brown planthopper</name>
    <name type="synonym">Delphax striatella</name>
    <dbReference type="NCBI Taxonomy" id="195883"/>
    <lineage>
        <taxon>Eukaryota</taxon>
        <taxon>Metazoa</taxon>
        <taxon>Ecdysozoa</taxon>
        <taxon>Arthropoda</taxon>
        <taxon>Hexapoda</taxon>
        <taxon>Insecta</taxon>
        <taxon>Pterygota</taxon>
        <taxon>Neoptera</taxon>
        <taxon>Paraneoptera</taxon>
        <taxon>Hemiptera</taxon>
        <taxon>Auchenorrhyncha</taxon>
        <taxon>Fulgoroidea</taxon>
        <taxon>Delphacidae</taxon>
        <taxon>Criomorphinae</taxon>
        <taxon>Laodelphax</taxon>
    </lineage>
</organism>
<dbReference type="STRING" id="195883.A0A482X6Z6"/>
<dbReference type="Gene3D" id="3.10.110.10">
    <property type="entry name" value="Ubiquitin Conjugating Enzyme"/>
    <property type="match status" value="1"/>
</dbReference>
<evidence type="ECO:0000256" key="1">
    <source>
        <dbReference type="SAM" id="MobiDB-lite"/>
    </source>
</evidence>
<feature type="region of interest" description="Disordered" evidence="1">
    <location>
        <begin position="1"/>
        <end position="25"/>
    </location>
</feature>
<proteinExistence type="predicted"/>
<dbReference type="SMR" id="A0A482X6Z6"/>
<dbReference type="InterPro" id="IPR042770">
    <property type="entry name" value="RWDD4"/>
</dbReference>
<dbReference type="InParanoid" id="A0A482X6Z6"/>
<dbReference type="PROSITE" id="PS50908">
    <property type="entry name" value="RWD"/>
    <property type="match status" value="1"/>
</dbReference>
<dbReference type="SMART" id="SM00591">
    <property type="entry name" value="RWD"/>
    <property type="match status" value="1"/>
</dbReference>
<comment type="caution">
    <text evidence="3">The sequence shown here is derived from an EMBL/GenBank/DDBJ whole genome shotgun (WGS) entry which is preliminary data.</text>
</comment>
<dbReference type="EMBL" id="QKKF02016774">
    <property type="protein sequence ID" value="RZF41416.1"/>
    <property type="molecule type" value="Genomic_DNA"/>
</dbReference>
<dbReference type="OrthoDB" id="10045773at2759"/>
<keyword evidence="4" id="KW-1185">Reference proteome</keyword>
<dbReference type="FunCoup" id="A0A482X6Z6">
    <property type="interactions" value="625"/>
</dbReference>
<feature type="domain" description="RWD" evidence="2">
    <location>
        <begin position="10"/>
        <end position="112"/>
    </location>
</feature>
<dbReference type="AlphaFoldDB" id="A0A482X6Z6"/>
<dbReference type="CDD" id="cd23817">
    <property type="entry name" value="RWD-RWDD4"/>
    <property type="match status" value="1"/>
</dbReference>
<reference evidence="3 4" key="1">
    <citation type="journal article" date="2017" name="Gigascience">
        <title>Genome sequence of the small brown planthopper, Laodelphax striatellus.</title>
        <authorList>
            <person name="Zhu J."/>
            <person name="Jiang F."/>
            <person name="Wang X."/>
            <person name="Yang P."/>
            <person name="Bao Y."/>
            <person name="Zhao W."/>
            <person name="Wang W."/>
            <person name="Lu H."/>
            <person name="Wang Q."/>
            <person name="Cui N."/>
            <person name="Li J."/>
            <person name="Chen X."/>
            <person name="Luo L."/>
            <person name="Yu J."/>
            <person name="Kang L."/>
            <person name="Cui F."/>
        </authorList>
    </citation>
    <scope>NUCLEOTIDE SEQUENCE [LARGE SCALE GENOMIC DNA]</scope>
    <source>
        <strain evidence="3">Lst14</strain>
    </source>
</reference>
<evidence type="ECO:0000259" key="2">
    <source>
        <dbReference type="PROSITE" id="PS50908"/>
    </source>
</evidence>
<dbReference type="PANTHER" id="PTHR21275">
    <property type="entry name" value="RWD DOMAIN-CONTAINING PROTEIN 4"/>
    <property type="match status" value="1"/>
</dbReference>
<name>A0A482X6Z6_LAOST</name>
<feature type="compositionally biased region" description="Low complexity" evidence="1">
    <location>
        <begin position="145"/>
        <end position="158"/>
    </location>
</feature>
<dbReference type="SUPFAM" id="SSF54495">
    <property type="entry name" value="UBC-like"/>
    <property type="match status" value="1"/>
</dbReference>
<gene>
    <name evidence="3" type="ORF">LSTR_LSTR000130</name>
</gene>
<evidence type="ECO:0000313" key="4">
    <source>
        <dbReference type="Proteomes" id="UP000291343"/>
    </source>
</evidence>
<feature type="region of interest" description="Disordered" evidence="1">
    <location>
        <begin position="130"/>
        <end position="171"/>
    </location>
</feature>
<sequence>MSSNLEQQSEEREVLQSIYDGDPSFKELNPTTYQYKFGEDGDPKSFLLEISWGENYPDEKPEVNMDAFYNKHIIQAVKDHIKKCVLQEAEDYLGNAMTFSLFESVKEKLNELVVDQPEKAIENGISDLNIQNVDDNDDDDEIQGSKKSGAIKKSALSKAQKRKQWDRVDARGEMPRGYDWVDIVKHLSQTGSKADGQATS</sequence>
<dbReference type="PANTHER" id="PTHR21275:SF1">
    <property type="entry name" value="RWD DOMAIN-CONTAINING PROTEIN 4"/>
    <property type="match status" value="1"/>
</dbReference>
<dbReference type="InterPro" id="IPR006575">
    <property type="entry name" value="RWD_dom"/>
</dbReference>